<reference evidence="1" key="1">
    <citation type="submission" date="2018-06" db="EMBL/GenBank/DDBJ databases">
        <authorList>
            <person name="Zhirakovskaya E."/>
        </authorList>
    </citation>
    <scope>NUCLEOTIDE SEQUENCE</scope>
</reference>
<accession>A0A3B0YXU8</accession>
<protein>
    <recommendedName>
        <fullName evidence="2">YncE family protein</fullName>
    </recommendedName>
</protein>
<gene>
    <name evidence="1" type="ORF">MNBD_GAMMA16-1501</name>
</gene>
<sequence>MSQLGNTKCTLVSHSNYGDSGVVTVIEIDNLNVIVKERPSAPSSNEKDLARRTLFLGLNDNGEALIYNPVTQKITVEGECPADINPSYSYVDKKNNRIWFVNDGDKETGNDALNCPQGGASVMVFSLDETPRLIKCICVGRGHHVVSYIADQAFVSNLLDGTIMVLGNDETDAESYLNVLDTINLLEPEKEKTGDVDIPNNAFPHGMVYSSKTKKLYNLNNGYGTIAVIDPAKREIINRIPLSVSSNLLMSPDELFLIGKGADRKSNSEHVMGRLSVVDLQTEKVVTVLDVQDYYPSTYRFSLDGSKLYVTSAATGKGAQRDNLAIDTVLVYDARALPKLKLINTLKVGLADCGRRPIAFSNEYVFIPNPSDGTMSVLNSKSDDVFTTVKIGKPECKEVLFSFWQRSVSGS</sequence>
<name>A0A3B0YXU8_9ZZZZ</name>
<dbReference type="SUPFAM" id="SSF51004">
    <property type="entry name" value="C-terminal (heme d1) domain of cytochrome cd1-nitrite reductase"/>
    <property type="match status" value="2"/>
</dbReference>
<dbReference type="InterPro" id="IPR011048">
    <property type="entry name" value="Haem_d1_sf"/>
</dbReference>
<dbReference type="Gene3D" id="2.130.10.10">
    <property type="entry name" value="YVTN repeat-like/Quinoprotein amine dehydrogenase"/>
    <property type="match status" value="1"/>
</dbReference>
<dbReference type="EMBL" id="UOFO01000036">
    <property type="protein sequence ID" value="VAW84241.1"/>
    <property type="molecule type" value="Genomic_DNA"/>
</dbReference>
<dbReference type="InterPro" id="IPR015943">
    <property type="entry name" value="WD40/YVTN_repeat-like_dom_sf"/>
</dbReference>
<evidence type="ECO:0008006" key="2">
    <source>
        <dbReference type="Google" id="ProtNLM"/>
    </source>
</evidence>
<proteinExistence type="predicted"/>
<dbReference type="AlphaFoldDB" id="A0A3B0YXU8"/>
<dbReference type="PANTHER" id="PTHR47197:SF3">
    <property type="entry name" value="DIHYDRO-HEME D1 DEHYDROGENASE"/>
    <property type="match status" value="1"/>
</dbReference>
<dbReference type="PANTHER" id="PTHR47197">
    <property type="entry name" value="PROTEIN NIRF"/>
    <property type="match status" value="1"/>
</dbReference>
<dbReference type="InterPro" id="IPR051200">
    <property type="entry name" value="Host-pathogen_enzymatic-act"/>
</dbReference>
<evidence type="ECO:0000313" key="1">
    <source>
        <dbReference type="EMBL" id="VAW84241.1"/>
    </source>
</evidence>
<organism evidence="1">
    <name type="scientific">hydrothermal vent metagenome</name>
    <dbReference type="NCBI Taxonomy" id="652676"/>
    <lineage>
        <taxon>unclassified sequences</taxon>
        <taxon>metagenomes</taxon>
        <taxon>ecological metagenomes</taxon>
    </lineage>
</organism>